<comment type="caution">
    <text evidence="1">The sequence shown here is derived from an EMBL/GenBank/DDBJ whole genome shotgun (WGS) entry which is preliminary data.</text>
</comment>
<dbReference type="Proteomes" id="UP000765509">
    <property type="component" value="Unassembled WGS sequence"/>
</dbReference>
<evidence type="ECO:0000313" key="2">
    <source>
        <dbReference type="Proteomes" id="UP000765509"/>
    </source>
</evidence>
<evidence type="ECO:0008006" key="3">
    <source>
        <dbReference type="Google" id="ProtNLM"/>
    </source>
</evidence>
<protein>
    <recommendedName>
        <fullName evidence="3">Copia protein</fullName>
    </recommendedName>
</protein>
<keyword evidence="2" id="KW-1185">Reference proteome</keyword>
<organism evidence="1 2">
    <name type="scientific">Austropuccinia psidii MF-1</name>
    <dbReference type="NCBI Taxonomy" id="1389203"/>
    <lineage>
        <taxon>Eukaryota</taxon>
        <taxon>Fungi</taxon>
        <taxon>Dikarya</taxon>
        <taxon>Basidiomycota</taxon>
        <taxon>Pucciniomycotina</taxon>
        <taxon>Pucciniomycetes</taxon>
        <taxon>Pucciniales</taxon>
        <taxon>Sphaerophragmiaceae</taxon>
        <taxon>Austropuccinia</taxon>
    </lineage>
</organism>
<dbReference type="OrthoDB" id="413361at2759"/>
<sequence length="105" mass="11748">MRCFVDANWGGEGNQSTHGYIILHGINPIGWQSKRQTTIASSTAQSEYMALSFAAKKVLWLYNVFLDILQSTIPILLSDNRTDVGISNELMNQKNLPLNQGIQHN</sequence>
<dbReference type="PANTHER" id="PTHR11439:SF483">
    <property type="entry name" value="PEPTIDE SYNTHASE GLIP-LIKE, PUTATIVE (AFU_ORTHOLOGUE AFUA_3G12920)-RELATED"/>
    <property type="match status" value="1"/>
</dbReference>
<dbReference type="EMBL" id="AVOT02028664">
    <property type="protein sequence ID" value="MBW0521218.1"/>
    <property type="molecule type" value="Genomic_DNA"/>
</dbReference>
<gene>
    <name evidence="1" type="ORF">O181_060933</name>
</gene>
<accession>A0A9Q3ELT0</accession>
<dbReference type="CDD" id="cd09272">
    <property type="entry name" value="RNase_HI_RT_Ty1"/>
    <property type="match status" value="1"/>
</dbReference>
<dbReference type="AlphaFoldDB" id="A0A9Q3ELT0"/>
<name>A0A9Q3ELT0_9BASI</name>
<proteinExistence type="predicted"/>
<reference evidence="1" key="1">
    <citation type="submission" date="2021-03" db="EMBL/GenBank/DDBJ databases">
        <title>Draft genome sequence of rust myrtle Austropuccinia psidii MF-1, a brazilian biotype.</title>
        <authorList>
            <person name="Quecine M.C."/>
            <person name="Pachon D.M.R."/>
            <person name="Bonatelli M.L."/>
            <person name="Correr F.H."/>
            <person name="Franceschini L.M."/>
            <person name="Leite T.F."/>
            <person name="Margarido G.R.A."/>
            <person name="Almeida C.A."/>
            <person name="Ferrarezi J.A."/>
            <person name="Labate C.A."/>
        </authorList>
    </citation>
    <scope>NUCLEOTIDE SEQUENCE</scope>
    <source>
        <strain evidence="1">MF-1</strain>
    </source>
</reference>
<dbReference type="PANTHER" id="PTHR11439">
    <property type="entry name" value="GAG-POL-RELATED RETROTRANSPOSON"/>
    <property type="match status" value="1"/>
</dbReference>
<evidence type="ECO:0000313" key="1">
    <source>
        <dbReference type="EMBL" id="MBW0521218.1"/>
    </source>
</evidence>